<protein>
    <submittedName>
        <fullName evidence="1">Uncharacterized protein</fullName>
    </submittedName>
</protein>
<dbReference type="InParanoid" id="Q7ULW8"/>
<organism evidence="1 2">
    <name type="scientific">Rhodopirellula baltica (strain DSM 10527 / NCIMB 13988 / SH1)</name>
    <dbReference type="NCBI Taxonomy" id="243090"/>
    <lineage>
        <taxon>Bacteria</taxon>
        <taxon>Pseudomonadati</taxon>
        <taxon>Planctomycetota</taxon>
        <taxon>Planctomycetia</taxon>
        <taxon>Pirellulales</taxon>
        <taxon>Pirellulaceae</taxon>
        <taxon>Rhodopirellula</taxon>
    </lineage>
</organism>
<proteinExistence type="predicted"/>
<dbReference type="STRING" id="243090.RB9230"/>
<dbReference type="AlphaFoldDB" id="Q7ULW8"/>
<evidence type="ECO:0000313" key="2">
    <source>
        <dbReference type="Proteomes" id="UP000001025"/>
    </source>
</evidence>
<gene>
    <name evidence="1" type="ordered locus">RB9230</name>
</gene>
<dbReference type="OrthoDB" id="289364at2"/>
<sequence length="107" mass="11900">MGLSNGLKGSLTLKECVMTLAMEHHFDQTVESQMRNFFRTLGEKDRRRYAAIEARKLPFGGIRYIAKVLGCCENTIASGIKELESLADGDPLEGRQRVEGGGRPKKN</sequence>
<dbReference type="KEGG" id="rba:RB9230"/>
<dbReference type="EnsemblBacteria" id="CAD76149">
    <property type="protein sequence ID" value="CAD76149"/>
    <property type="gene ID" value="RB9230"/>
</dbReference>
<reference evidence="1 2" key="1">
    <citation type="journal article" date="2003" name="Proc. Natl. Acad. Sci. U.S.A.">
        <title>Complete genome sequence of the marine planctomycete Pirellula sp. strain 1.</title>
        <authorList>
            <person name="Gloeckner F.O."/>
            <person name="Kube M."/>
            <person name="Bauer M."/>
            <person name="Teeling H."/>
            <person name="Lombardot T."/>
            <person name="Ludwig W."/>
            <person name="Gade D."/>
            <person name="Beck A."/>
            <person name="Borzym K."/>
            <person name="Heitmann K."/>
            <person name="Rabus R."/>
            <person name="Schlesner H."/>
            <person name="Amann R."/>
            <person name="Reinhardt R."/>
        </authorList>
    </citation>
    <scope>NUCLEOTIDE SEQUENCE [LARGE SCALE GENOMIC DNA]</scope>
    <source>
        <strain evidence="2">DSM 10527 / NCIMB 13988 / SH1</strain>
    </source>
</reference>
<evidence type="ECO:0000313" key="1">
    <source>
        <dbReference type="EMBL" id="CAD76149.1"/>
    </source>
</evidence>
<keyword evidence="2" id="KW-1185">Reference proteome</keyword>
<dbReference type="EMBL" id="BX294149">
    <property type="protein sequence ID" value="CAD76149.1"/>
    <property type="molecule type" value="Genomic_DNA"/>
</dbReference>
<dbReference type="PATRIC" id="fig|243090.15.peg.4421"/>
<accession>Q7ULW8</accession>
<dbReference type="eggNOG" id="COG3335">
    <property type="taxonomic scope" value="Bacteria"/>
</dbReference>
<dbReference type="Proteomes" id="UP000001025">
    <property type="component" value="Chromosome"/>
</dbReference>
<name>Q7ULW8_RHOBA</name>
<dbReference type="HOGENOM" id="CLU_139551_1_0_0"/>